<evidence type="ECO:0000313" key="2">
    <source>
        <dbReference type="Proteomes" id="UP000322035"/>
    </source>
</evidence>
<sequence length="137" mass="15379">MLVKIGKTETKIHDKSLENAVNEFAYLKQKIDSLNDELKAFKEIIINKASEQLLGSDSLSVSFESMNENKVKVSFGWDVKVSNPDTLAVLLGDKFDLLVKSEMTYKAEKRLKELALNDDGLKECLEIKEKAPSVSLI</sequence>
<dbReference type="Proteomes" id="UP000322035">
    <property type="component" value="Chromosome"/>
</dbReference>
<dbReference type="RefSeq" id="WP_035148325.1">
    <property type="nucleotide sequence ID" value="NZ_CP043435.1"/>
</dbReference>
<protein>
    <submittedName>
        <fullName evidence="1">Uncharacterized protein</fullName>
    </submittedName>
</protein>
<evidence type="ECO:0000313" key="1">
    <source>
        <dbReference type="EMBL" id="QEL44475.1"/>
    </source>
</evidence>
<accession>A0AAE6MA48</accession>
<name>A0AAE6MA48_CAMFE</name>
<proteinExistence type="predicted"/>
<dbReference type="AlphaFoldDB" id="A0AAE6MA48"/>
<organism evidence="1 2">
    <name type="scientific">Campylobacter fetus subsp. venerealis NCTC 10354</name>
    <dbReference type="NCBI Taxonomy" id="983328"/>
    <lineage>
        <taxon>Bacteria</taxon>
        <taxon>Pseudomonadati</taxon>
        <taxon>Campylobacterota</taxon>
        <taxon>Epsilonproteobacteria</taxon>
        <taxon>Campylobacterales</taxon>
        <taxon>Campylobacteraceae</taxon>
        <taxon>Campylobacter</taxon>
        <taxon>Campylobacter fetus subsp. venerealis bv. venerealis</taxon>
    </lineage>
</organism>
<dbReference type="EMBL" id="CP043435">
    <property type="protein sequence ID" value="QEL44475.1"/>
    <property type="molecule type" value="Genomic_DNA"/>
</dbReference>
<gene>
    <name evidence="1" type="ORF">CFVT_0495</name>
</gene>
<reference evidence="1 2" key="1">
    <citation type="submission" date="2019-08" db="EMBL/GenBank/DDBJ databases">
        <title>Complete genomes of the Campylobacter fetus subsp. venerealis, Campylobacter lari subsp. concheus, Campylobacter sputorum bv. sputorum and Campylobacter volucris type strains.</title>
        <authorList>
            <person name="Miller W.G."/>
            <person name="Yee E."/>
        </authorList>
    </citation>
    <scope>NUCLEOTIDE SEQUENCE [LARGE SCALE GENOMIC DNA]</scope>
    <source>
        <strain evidence="1 2">NCTC 10354</strain>
    </source>
</reference>